<evidence type="ECO:0000313" key="6">
    <source>
        <dbReference type="EMBL" id="ACU36921.1"/>
    </source>
</evidence>
<dbReference type="InterPro" id="IPR050109">
    <property type="entry name" value="HTH-type_TetR-like_transc_reg"/>
</dbReference>
<dbReference type="STRING" id="446462.Amir_3001"/>
<keyword evidence="3" id="KW-0804">Transcription</keyword>
<keyword evidence="7" id="KW-1185">Reference proteome</keyword>
<feature type="DNA-binding region" description="H-T-H motif" evidence="4">
    <location>
        <begin position="34"/>
        <end position="53"/>
    </location>
</feature>
<dbReference type="Gene3D" id="1.10.357.10">
    <property type="entry name" value="Tetracycline Repressor, domain 2"/>
    <property type="match status" value="1"/>
</dbReference>
<gene>
    <name evidence="6" type="ordered locus">Amir_3001</name>
</gene>
<dbReference type="InterPro" id="IPR001647">
    <property type="entry name" value="HTH_TetR"/>
</dbReference>
<dbReference type="OrthoDB" id="9796019at2"/>
<dbReference type="InterPro" id="IPR009057">
    <property type="entry name" value="Homeodomain-like_sf"/>
</dbReference>
<dbReference type="RefSeq" id="WP_015801810.1">
    <property type="nucleotide sequence ID" value="NC_013093.1"/>
</dbReference>
<accession>C6WRS9</accession>
<dbReference type="PROSITE" id="PS50977">
    <property type="entry name" value="HTH_TETR_2"/>
    <property type="match status" value="1"/>
</dbReference>
<name>C6WRS9_ACTMD</name>
<keyword evidence="1" id="KW-0805">Transcription regulation</keyword>
<proteinExistence type="predicted"/>
<evidence type="ECO:0000256" key="4">
    <source>
        <dbReference type="PROSITE-ProRule" id="PRU00335"/>
    </source>
</evidence>
<organism evidence="6 7">
    <name type="scientific">Actinosynnema mirum (strain ATCC 29888 / DSM 43827 / JCM 3225 / NBRC 14064 / NCIMB 13271 / NRRL B-12336 / IMRU 3971 / 101)</name>
    <dbReference type="NCBI Taxonomy" id="446462"/>
    <lineage>
        <taxon>Bacteria</taxon>
        <taxon>Bacillati</taxon>
        <taxon>Actinomycetota</taxon>
        <taxon>Actinomycetes</taxon>
        <taxon>Pseudonocardiales</taxon>
        <taxon>Pseudonocardiaceae</taxon>
        <taxon>Actinosynnema</taxon>
    </lineage>
</organism>
<dbReference type="EMBL" id="CP001630">
    <property type="protein sequence ID" value="ACU36921.1"/>
    <property type="molecule type" value="Genomic_DNA"/>
</dbReference>
<evidence type="ECO:0000259" key="5">
    <source>
        <dbReference type="PROSITE" id="PS50977"/>
    </source>
</evidence>
<dbReference type="SUPFAM" id="SSF48498">
    <property type="entry name" value="Tetracyclin repressor-like, C-terminal domain"/>
    <property type="match status" value="1"/>
</dbReference>
<feature type="domain" description="HTH tetR-type" evidence="5">
    <location>
        <begin position="11"/>
        <end position="71"/>
    </location>
</feature>
<dbReference type="Gene3D" id="1.10.10.60">
    <property type="entry name" value="Homeodomain-like"/>
    <property type="match status" value="1"/>
</dbReference>
<dbReference type="InterPro" id="IPR036271">
    <property type="entry name" value="Tet_transcr_reg_TetR-rel_C_sf"/>
</dbReference>
<dbReference type="HOGENOM" id="CLU_069356_25_6_11"/>
<dbReference type="Proteomes" id="UP000002213">
    <property type="component" value="Chromosome"/>
</dbReference>
<dbReference type="PANTHER" id="PTHR30055:SF148">
    <property type="entry name" value="TETR-FAMILY TRANSCRIPTIONAL REGULATOR"/>
    <property type="match status" value="1"/>
</dbReference>
<dbReference type="GO" id="GO:0003700">
    <property type="term" value="F:DNA-binding transcription factor activity"/>
    <property type="evidence" value="ECO:0007669"/>
    <property type="project" value="TreeGrafter"/>
</dbReference>
<keyword evidence="2 4" id="KW-0238">DNA-binding</keyword>
<dbReference type="PRINTS" id="PR00455">
    <property type="entry name" value="HTHTETR"/>
</dbReference>
<evidence type="ECO:0000256" key="2">
    <source>
        <dbReference type="ARBA" id="ARBA00023125"/>
    </source>
</evidence>
<evidence type="ECO:0000256" key="1">
    <source>
        <dbReference type="ARBA" id="ARBA00023015"/>
    </source>
</evidence>
<dbReference type="eggNOG" id="COG1309">
    <property type="taxonomic scope" value="Bacteria"/>
</dbReference>
<dbReference type="InterPro" id="IPR011075">
    <property type="entry name" value="TetR_C"/>
</dbReference>
<dbReference type="SUPFAM" id="SSF46689">
    <property type="entry name" value="Homeodomain-like"/>
    <property type="match status" value="1"/>
</dbReference>
<evidence type="ECO:0000313" key="7">
    <source>
        <dbReference type="Proteomes" id="UP000002213"/>
    </source>
</evidence>
<dbReference type="AlphaFoldDB" id="C6WRS9"/>
<dbReference type="PANTHER" id="PTHR30055">
    <property type="entry name" value="HTH-TYPE TRANSCRIPTIONAL REGULATOR RUTR"/>
    <property type="match status" value="1"/>
</dbReference>
<dbReference type="Pfam" id="PF00440">
    <property type="entry name" value="TetR_N"/>
    <property type="match status" value="1"/>
</dbReference>
<dbReference type="GO" id="GO:0000976">
    <property type="term" value="F:transcription cis-regulatory region binding"/>
    <property type="evidence" value="ECO:0007669"/>
    <property type="project" value="TreeGrafter"/>
</dbReference>
<dbReference type="KEGG" id="ami:Amir_3001"/>
<protein>
    <submittedName>
        <fullName evidence="6">Transcriptional regulator, TetR family</fullName>
    </submittedName>
</protein>
<sequence>MVQSHPRRRSAAAHRAILEAVRDLLLESGYERLSMDGIAARAGVGKQTLYRWWPSKAAVVAEATVAGLVWNGGGEVPETGDVAVDLRAWLTVLVESTAERASLVRALISASADDRGEARRLYLRFTGPHRDAVLARLRRGVDSGQVRPDADLDAVADACVGTLLFQVLTDNENHSASRLDGLLRLLLPGLLVHPRTTGAPEPPGDHH</sequence>
<dbReference type="Pfam" id="PF16859">
    <property type="entry name" value="TetR_C_11"/>
    <property type="match status" value="1"/>
</dbReference>
<reference evidence="6 7" key="1">
    <citation type="journal article" date="2009" name="Stand. Genomic Sci.">
        <title>Complete genome sequence of Actinosynnema mirum type strain (101).</title>
        <authorList>
            <person name="Land M."/>
            <person name="Lapidus A."/>
            <person name="Mayilraj S."/>
            <person name="Chen F."/>
            <person name="Copeland A."/>
            <person name="Del Rio T.G."/>
            <person name="Nolan M."/>
            <person name="Lucas S."/>
            <person name="Tice H."/>
            <person name="Cheng J.F."/>
            <person name="Chertkov O."/>
            <person name="Bruce D."/>
            <person name="Goodwin L."/>
            <person name="Pitluck S."/>
            <person name="Rohde M."/>
            <person name="Goker M."/>
            <person name="Pati A."/>
            <person name="Ivanova N."/>
            <person name="Mavromatis K."/>
            <person name="Chen A."/>
            <person name="Palaniappan K."/>
            <person name="Hauser L."/>
            <person name="Chang Y.J."/>
            <person name="Jeffries C.C."/>
            <person name="Brettin T."/>
            <person name="Detter J.C."/>
            <person name="Han C."/>
            <person name="Chain P."/>
            <person name="Tindall B.J."/>
            <person name="Bristow J."/>
            <person name="Eisen J.A."/>
            <person name="Markowitz V."/>
            <person name="Hugenholtz P."/>
            <person name="Kyrpides N.C."/>
            <person name="Klenk H.P."/>
        </authorList>
    </citation>
    <scope>NUCLEOTIDE SEQUENCE [LARGE SCALE GENOMIC DNA]</scope>
    <source>
        <strain evidence="7">ATCC 29888 / DSM 43827 / JCM 3225 / NBRC 14064 / NCIMB 13271 / NRRL B-12336 / IMRU 3971 / 101</strain>
    </source>
</reference>
<evidence type="ECO:0000256" key="3">
    <source>
        <dbReference type="ARBA" id="ARBA00023163"/>
    </source>
</evidence>